<dbReference type="AlphaFoldDB" id="A0A318J7Q3"/>
<sequence length="148" mass="16287">MTIIIRPANYQDVPALTALTAEMGYPAGVEALGNRLTMLLGSPDLHQLWVAEIEGEVAGWLHAFWRPLLDAPAAVEIGGLAVGLRWRRRGAGRALVHVAERWALAKGATTVTLRSTIHREEAPDFYQNQGYQLSNAQKTFRKQLGDNS</sequence>
<organism evidence="4 5">
    <name type="scientific">Aquitalea magnusonii</name>
    <dbReference type="NCBI Taxonomy" id="332411"/>
    <lineage>
        <taxon>Bacteria</taxon>
        <taxon>Pseudomonadati</taxon>
        <taxon>Pseudomonadota</taxon>
        <taxon>Betaproteobacteria</taxon>
        <taxon>Neisseriales</taxon>
        <taxon>Chromobacteriaceae</taxon>
        <taxon>Aquitalea</taxon>
    </lineage>
</organism>
<evidence type="ECO:0000259" key="3">
    <source>
        <dbReference type="PROSITE" id="PS51186"/>
    </source>
</evidence>
<dbReference type="Pfam" id="PF00583">
    <property type="entry name" value="Acetyltransf_1"/>
    <property type="match status" value="1"/>
</dbReference>
<dbReference type="EMBL" id="QJKC01000014">
    <property type="protein sequence ID" value="PXX43651.1"/>
    <property type="molecule type" value="Genomic_DNA"/>
</dbReference>
<evidence type="ECO:0000256" key="2">
    <source>
        <dbReference type="ARBA" id="ARBA00023315"/>
    </source>
</evidence>
<dbReference type="PROSITE" id="PS51186">
    <property type="entry name" value="GNAT"/>
    <property type="match status" value="1"/>
</dbReference>
<accession>A0A318J7Q3</accession>
<keyword evidence="5" id="KW-1185">Reference proteome</keyword>
<gene>
    <name evidence="4" type="ORF">DFR38_11488</name>
</gene>
<evidence type="ECO:0000313" key="5">
    <source>
        <dbReference type="Proteomes" id="UP000248395"/>
    </source>
</evidence>
<dbReference type="InterPro" id="IPR050832">
    <property type="entry name" value="Bact_Acetyltransf"/>
</dbReference>
<dbReference type="OrthoDB" id="510731at2"/>
<dbReference type="GO" id="GO:0016747">
    <property type="term" value="F:acyltransferase activity, transferring groups other than amino-acyl groups"/>
    <property type="evidence" value="ECO:0007669"/>
    <property type="project" value="InterPro"/>
</dbReference>
<comment type="caution">
    <text evidence="4">The sequence shown here is derived from an EMBL/GenBank/DDBJ whole genome shotgun (WGS) entry which is preliminary data.</text>
</comment>
<keyword evidence="2" id="KW-0012">Acyltransferase</keyword>
<dbReference type="Gene3D" id="3.40.630.30">
    <property type="match status" value="1"/>
</dbReference>
<dbReference type="Proteomes" id="UP000248395">
    <property type="component" value="Unassembled WGS sequence"/>
</dbReference>
<protein>
    <submittedName>
        <fullName evidence="4">Putative N-acetyltransferase YhbS</fullName>
    </submittedName>
</protein>
<keyword evidence="1 4" id="KW-0808">Transferase</keyword>
<evidence type="ECO:0000313" key="4">
    <source>
        <dbReference type="EMBL" id="PXX43651.1"/>
    </source>
</evidence>
<reference evidence="4 5" key="1">
    <citation type="submission" date="2018-05" db="EMBL/GenBank/DDBJ databases">
        <title>Genomic Encyclopedia of Type Strains, Phase IV (KMG-IV): sequencing the most valuable type-strain genomes for metagenomic binning, comparative biology and taxonomic classification.</title>
        <authorList>
            <person name="Goeker M."/>
        </authorList>
    </citation>
    <scope>NUCLEOTIDE SEQUENCE [LARGE SCALE GENOMIC DNA]</scope>
    <source>
        <strain evidence="4 5">DSM 25134</strain>
    </source>
</reference>
<evidence type="ECO:0000256" key="1">
    <source>
        <dbReference type="ARBA" id="ARBA00022679"/>
    </source>
</evidence>
<dbReference type="SUPFAM" id="SSF55729">
    <property type="entry name" value="Acyl-CoA N-acyltransferases (Nat)"/>
    <property type="match status" value="1"/>
</dbReference>
<feature type="domain" description="N-acetyltransferase" evidence="3">
    <location>
        <begin position="3"/>
        <end position="148"/>
    </location>
</feature>
<dbReference type="PANTHER" id="PTHR43877">
    <property type="entry name" value="AMINOALKYLPHOSPHONATE N-ACETYLTRANSFERASE-RELATED-RELATED"/>
    <property type="match status" value="1"/>
</dbReference>
<proteinExistence type="predicted"/>
<dbReference type="InterPro" id="IPR000182">
    <property type="entry name" value="GNAT_dom"/>
</dbReference>
<name>A0A318J7Q3_9NEIS</name>
<dbReference type="InterPro" id="IPR016181">
    <property type="entry name" value="Acyl_CoA_acyltransferase"/>
</dbReference>
<dbReference type="RefSeq" id="WP_059285808.1">
    <property type="nucleotide sequence ID" value="NZ_LNQU01000042.1"/>
</dbReference>